<organism evidence="7 8">
    <name type="scientific">Helcococcus bovis</name>
    <dbReference type="NCBI Taxonomy" id="3153252"/>
    <lineage>
        <taxon>Bacteria</taxon>
        <taxon>Bacillati</taxon>
        <taxon>Bacillota</taxon>
        <taxon>Tissierellia</taxon>
        <taxon>Tissierellales</taxon>
        <taxon>Peptoniphilaceae</taxon>
        <taxon>Helcococcus</taxon>
    </lineage>
</organism>
<evidence type="ECO:0000256" key="2">
    <source>
        <dbReference type="ARBA" id="ARBA00001271"/>
    </source>
</evidence>
<comment type="catalytic activity">
    <reaction evidence="2">
        <text>Hydrolysis of terminal, non-reducing branched (1-&gt;3)-alpha-D-galactosidic residues, producing free D-galactose.</text>
        <dbReference type="EC" id="3.2.1.n1"/>
    </reaction>
</comment>
<evidence type="ECO:0000259" key="6">
    <source>
        <dbReference type="Pfam" id="PF23764"/>
    </source>
</evidence>
<name>A0ABW9F5B0_9FIRM</name>
<protein>
    <recommendedName>
        <fullName evidence="6">GLAA-B beta-barrel domain-containing protein</fullName>
    </recommendedName>
</protein>
<dbReference type="InterPro" id="IPR006626">
    <property type="entry name" value="PbH1"/>
</dbReference>
<dbReference type="Gene3D" id="2.160.20.10">
    <property type="entry name" value="Single-stranded right-handed beta-helix, Pectin lyase-like"/>
    <property type="match status" value="2"/>
</dbReference>
<evidence type="ECO:0000256" key="5">
    <source>
        <dbReference type="ARBA" id="ARBA00023295"/>
    </source>
</evidence>
<comment type="catalytic activity">
    <reaction evidence="1">
        <text>Hydrolysis of terminal, non-reducing alpha-D-galactose residues in alpha-D-galactosides, including galactose oligosaccharides, galactomannans and galactolipids.</text>
        <dbReference type="EC" id="3.2.1.22"/>
    </reaction>
</comment>
<keyword evidence="8" id="KW-1185">Reference proteome</keyword>
<keyword evidence="4" id="KW-0378">Hydrolase</keyword>
<sequence length="531" mass="62423">MKQKNIKNVNKKNVDHIELDDKQYHFFKEDSEFVNVHFSNTNTIENPYKHVMFKINDKNELIIDGNSAKLIFHGDINTFLIENSKNITIKNLTIDYFKPTAVELYVKSVNEKSKYVDYKISKTFNYEIDGKDIIWKSEKSLDGYYWNEKNNFNSYAVTIFDLKNKYSKRLDLNEGPFSNQIMIKKIDEGIRVYYNKIPKSASEDYIICLNGSYNRDNAGFSIIESKNIKFENVTFNYLHGFGLLLQMCENVVFDNCKFVGNDRHMVTSFADSIHVSGLKGKIEIKNCVFDSSLDDSINIHGTYVRVENVEKNKAIMRYVHHQQGGFNQFFVGDEVDFFDRNSLERVGNKSYKVVDVINPGEYSKDLQYMEVYFDEDLPDYLNEKMENEGKYVAENISYTPEVLIENNKFSNIPTRAILCTTRKKSIIRNNIFENITMASIYLSNDANEWYESGKIEDMLIENNIFKYNEEFLRLNDTKSIWINPILKYENNDVFIHKNIKIINNKFEIKKEKAIIYKNTSNIFMDENVYKN</sequence>
<dbReference type="SUPFAM" id="SSF51126">
    <property type="entry name" value="Pectin lyase-like"/>
    <property type="match status" value="1"/>
</dbReference>
<dbReference type="Proteomes" id="UP001629536">
    <property type="component" value="Unassembled WGS sequence"/>
</dbReference>
<evidence type="ECO:0000256" key="1">
    <source>
        <dbReference type="ARBA" id="ARBA00001255"/>
    </source>
</evidence>
<reference evidence="7 8" key="1">
    <citation type="journal article" date="2024" name="Front. Microbiol.">
        <title>Pangenomic and biochemical analyses of Helcococcus ovis reveal widespread tetracycline resistance and a novel bacterial species, Helcococcus bovis.</title>
        <authorList>
            <person name="Cunha F."/>
            <person name="Zhai Y."/>
            <person name="Casaro S."/>
            <person name="Jones K.L."/>
            <person name="Hernandez M."/>
            <person name="Bisinotto R.S."/>
            <person name="Kariyawasam S."/>
            <person name="Brown M.B."/>
            <person name="Phillips A."/>
            <person name="Jeong K.C."/>
            <person name="Galvao K.N."/>
        </authorList>
    </citation>
    <scope>NUCLEOTIDE SEQUENCE [LARGE SCALE GENOMIC DNA]</scope>
    <source>
        <strain evidence="7 8">KG197</strain>
    </source>
</reference>
<gene>
    <name evidence="7" type="ORF">ABGF40_02705</name>
</gene>
<evidence type="ECO:0000313" key="7">
    <source>
        <dbReference type="EMBL" id="MFM1524575.1"/>
    </source>
</evidence>
<comment type="caution">
    <text evidence="7">The sequence shown here is derived from an EMBL/GenBank/DDBJ whole genome shotgun (WGS) entry which is preliminary data.</text>
</comment>
<evidence type="ECO:0000256" key="4">
    <source>
        <dbReference type="ARBA" id="ARBA00022801"/>
    </source>
</evidence>
<evidence type="ECO:0000256" key="3">
    <source>
        <dbReference type="ARBA" id="ARBA00022737"/>
    </source>
</evidence>
<dbReference type="SMART" id="SM00710">
    <property type="entry name" value="PbH1"/>
    <property type="match status" value="6"/>
</dbReference>
<dbReference type="InterPro" id="IPR056441">
    <property type="entry name" value="Beta-barrel_GLAA-B_II"/>
</dbReference>
<dbReference type="EMBL" id="JBFNFH010000004">
    <property type="protein sequence ID" value="MFM1524575.1"/>
    <property type="molecule type" value="Genomic_DNA"/>
</dbReference>
<feature type="domain" description="GLAA-B beta-barrel" evidence="6">
    <location>
        <begin position="316"/>
        <end position="382"/>
    </location>
</feature>
<keyword evidence="3" id="KW-0677">Repeat</keyword>
<dbReference type="RefSeq" id="WP_408126346.1">
    <property type="nucleotide sequence ID" value="NZ_JBFNFH010000004.1"/>
</dbReference>
<proteinExistence type="predicted"/>
<keyword evidence="5" id="KW-0326">Glycosidase</keyword>
<dbReference type="InterPro" id="IPR011050">
    <property type="entry name" value="Pectin_lyase_fold/virulence"/>
</dbReference>
<dbReference type="InterPro" id="IPR012334">
    <property type="entry name" value="Pectin_lyas_fold"/>
</dbReference>
<dbReference type="Pfam" id="PF23764">
    <property type="entry name" value="Beta-barrel_GLAA-B_II"/>
    <property type="match status" value="1"/>
</dbReference>
<accession>A0ABW9F5B0</accession>
<evidence type="ECO:0000313" key="8">
    <source>
        <dbReference type="Proteomes" id="UP001629536"/>
    </source>
</evidence>